<reference evidence="4 5" key="1">
    <citation type="submission" date="2019-09" db="EMBL/GenBank/DDBJ databases">
        <title>Ecophysiology of the spiral-shaped methanotroph Methylospira mobilis as revealed by the complete genome sequence.</title>
        <authorList>
            <person name="Oshkin I.Y."/>
            <person name="Dedysh S.N."/>
            <person name="Miroshnikov K."/>
            <person name="Danilova O.V."/>
            <person name="Hakobyan A."/>
            <person name="Liesack W."/>
        </authorList>
    </citation>
    <scope>NUCLEOTIDE SEQUENCE [LARGE SCALE GENOMIC DNA]</scope>
    <source>
        <strain evidence="4 5">Shm1</strain>
    </source>
</reference>
<dbReference type="PANTHER" id="PTHR47505">
    <property type="entry name" value="DNA UTILIZATION PROTEIN YHGH"/>
    <property type="match status" value="1"/>
</dbReference>
<dbReference type="Gene3D" id="3.40.50.2020">
    <property type="match status" value="1"/>
</dbReference>
<dbReference type="AlphaFoldDB" id="A0A5Q0BJX8"/>
<sequence>MNDWSTIIQDWLYPPTCLLCGEDGQHNRDLCQACENALPRNNPACARCGIALPGTGIDICGICMKNPPAFDTTQAIFQYQDGIRFLIHHLKFHANYACARLLGQLMTDTLQIIGAKPDCLIPVPLHPARYRQRGFNQSLEIARTLSKQLSIPLAFDNCVRIRKTQSQAELHANERRANLKGAFACKARLSCKRVAIIDDVVTTGTTVNELAGVLRKAGAEQVQVWAVARA</sequence>
<gene>
    <name evidence="4" type="ORF">F6R98_07575</name>
</gene>
<keyword evidence="5" id="KW-1185">Reference proteome</keyword>
<dbReference type="OrthoDB" id="9793412at2"/>
<dbReference type="KEGG" id="mmob:F6R98_07575"/>
<protein>
    <submittedName>
        <fullName evidence="4">ComF family protein</fullName>
    </submittedName>
</protein>
<accession>A0A5Q0BJX8</accession>
<name>A0A5Q0BJX8_9GAMM</name>
<proteinExistence type="inferred from homology"/>
<dbReference type="InterPro" id="IPR029057">
    <property type="entry name" value="PRTase-like"/>
</dbReference>
<evidence type="ECO:0000313" key="4">
    <source>
        <dbReference type="EMBL" id="QFY42501.1"/>
    </source>
</evidence>
<dbReference type="PANTHER" id="PTHR47505:SF1">
    <property type="entry name" value="DNA UTILIZATION PROTEIN YHGH"/>
    <property type="match status" value="1"/>
</dbReference>
<dbReference type="FunCoup" id="A0A5Q0BJX8">
    <property type="interactions" value="299"/>
</dbReference>
<evidence type="ECO:0000256" key="1">
    <source>
        <dbReference type="ARBA" id="ARBA00008007"/>
    </source>
</evidence>
<feature type="domain" description="Phosphoribosyltransferase" evidence="2">
    <location>
        <begin position="137"/>
        <end position="227"/>
    </location>
</feature>
<dbReference type="InterPro" id="IPR051910">
    <property type="entry name" value="ComF/GntX_DNA_util-trans"/>
</dbReference>
<evidence type="ECO:0000313" key="5">
    <source>
        <dbReference type="Proteomes" id="UP000325755"/>
    </source>
</evidence>
<organism evidence="4 5">
    <name type="scientific">Candidatus Methylospira mobilis</name>
    <dbReference type="NCBI Taxonomy" id="1808979"/>
    <lineage>
        <taxon>Bacteria</taxon>
        <taxon>Pseudomonadati</taxon>
        <taxon>Pseudomonadota</taxon>
        <taxon>Gammaproteobacteria</taxon>
        <taxon>Methylococcales</taxon>
        <taxon>Methylococcaceae</taxon>
        <taxon>Candidatus Methylospira</taxon>
    </lineage>
</organism>
<comment type="similarity">
    <text evidence="1">Belongs to the ComF/GntX family.</text>
</comment>
<dbReference type="CDD" id="cd06223">
    <property type="entry name" value="PRTases_typeI"/>
    <property type="match status" value="1"/>
</dbReference>
<dbReference type="Pfam" id="PF00156">
    <property type="entry name" value="Pribosyltran"/>
    <property type="match status" value="1"/>
</dbReference>
<dbReference type="RefSeq" id="WP_153248497.1">
    <property type="nucleotide sequence ID" value="NZ_CP044205.1"/>
</dbReference>
<dbReference type="InterPro" id="IPR000836">
    <property type="entry name" value="PRTase_dom"/>
</dbReference>
<dbReference type="EMBL" id="CP044205">
    <property type="protein sequence ID" value="QFY42501.1"/>
    <property type="molecule type" value="Genomic_DNA"/>
</dbReference>
<dbReference type="Proteomes" id="UP000325755">
    <property type="component" value="Chromosome"/>
</dbReference>
<evidence type="ECO:0000259" key="2">
    <source>
        <dbReference type="Pfam" id="PF00156"/>
    </source>
</evidence>
<dbReference type="SUPFAM" id="SSF53271">
    <property type="entry name" value="PRTase-like"/>
    <property type="match status" value="1"/>
</dbReference>
<evidence type="ECO:0000259" key="3">
    <source>
        <dbReference type="Pfam" id="PF18912"/>
    </source>
</evidence>
<dbReference type="InParanoid" id="A0A5Q0BJX8"/>
<feature type="domain" description="Double zinc ribbon" evidence="3">
    <location>
        <begin position="9"/>
        <end position="64"/>
    </location>
</feature>
<dbReference type="Pfam" id="PF18912">
    <property type="entry name" value="DZR_2"/>
    <property type="match status" value="1"/>
</dbReference>
<dbReference type="InterPro" id="IPR044005">
    <property type="entry name" value="DZR_2"/>
</dbReference>